<evidence type="ECO:0000313" key="12">
    <source>
        <dbReference type="Proteomes" id="UP000030750"/>
    </source>
</evidence>
<dbReference type="GO" id="GO:0016787">
    <property type="term" value="F:hydrolase activity"/>
    <property type="evidence" value="ECO:0007669"/>
    <property type="project" value="UniProtKB-KW"/>
</dbReference>
<evidence type="ECO:0000256" key="4">
    <source>
        <dbReference type="ARBA" id="ARBA00022801"/>
    </source>
</evidence>
<evidence type="ECO:0000256" key="3">
    <source>
        <dbReference type="ARBA" id="ARBA00022741"/>
    </source>
</evidence>
<evidence type="ECO:0000256" key="5">
    <source>
        <dbReference type="ARBA" id="ARBA00022806"/>
    </source>
</evidence>
<dbReference type="PROSITE" id="PS51194">
    <property type="entry name" value="HELICASE_CTER"/>
    <property type="match status" value="1"/>
</dbReference>
<name>U6LHE2_9EIME</name>
<keyword evidence="2" id="KW-0507">mRNA processing</keyword>
<evidence type="ECO:0000313" key="11">
    <source>
        <dbReference type="EMBL" id="CDJ49591.1"/>
    </source>
</evidence>
<evidence type="ECO:0000256" key="1">
    <source>
        <dbReference type="ARBA" id="ARBA00012552"/>
    </source>
</evidence>
<dbReference type="GO" id="GO:0003723">
    <property type="term" value="F:RNA binding"/>
    <property type="evidence" value="ECO:0007669"/>
    <property type="project" value="TreeGrafter"/>
</dbReference>
<feature type="domain" description="Helicase C-terminal" evidence="10">
    <location>
        <begin position="57"/>
        <end position="230"/>
    </location>
</feature>
<proteinExistence type="inferred from homology"/>
<dbReference type="PANTHER" id="PTHR18934">
    <property type="entry name" value="ATP-DEPENDENT RNA HELICASE"/>
    <property type="match status" value="1"/>
</dbReference>
<dbReference type="GO" id="GO:0006397">
    <property type="term" value="P:mRNA processing"/>
    <property type="evidence" value="ECO:0007669"/>
    <property type="project" value="UniProtKB-KW"/>
</dbReference>
<dbReference type="Pfam" id="PF00271">
    <property type="entry name" value="Helicase_C"/>
    <property type="match status" value="1"/>
</dbReference>
<dbReference type="FunFam" id="1.20.120.1080:FF:000001">
    <property type="entry name" value="Pre-mRNA-splicing factor ATP-dependent RNA helicase"/>
    <property type="match status" value="1"/>
</dbReference>
<dbReference type="OrthoDB" id="354399at2759"/>
<keyword evidence="7" id="KW-0508">mRNA splicing</keyword>
<dbReference type="Gene3D" id="3.40.50.300">
    <property type="entry name" value="P-loop containing nucleotide triphosphate hydrolases"/>
    <property type="match status" value="1"/>
</dbReference>
<dbReference type="InterPro" id="IPR048333">
    <property type="entry name" value="HA2_WH"/>
</dbReference>
<evidence type="ECO:0000256" key="9">
    <source>
        <dbReference type="ARBA" id="ARBA00047984"/>
    </source>
</evidence>
<dbReference type="SMART" id="SM00490">
    <property type="entry name" value="HELICc"/>
    <property type="match status" value="1"/>
</dbReference>
<evidence type="ECO:0000256" key="8">
    <source>
        <dbReference type="ARBA" id="ARBA00038040"/>
    </source>
</evidence>
<organism evidence="11 12">
    <name type="scientific">Eimeria brunetti</name>
    <dbReference type="NCBI Taxonomy" id="51314"/>
    <lineage>
        <taxon>Eukaryota</taxon>
        <taxon>Sar</taxon>
        <taxon>Alveolata</taxon>
        <taxon>Apicomplexa</taxon>
        <taxon>Conoidasida</taxon>
        <taxon>Coccidia</taxon>
        <taxon>Eucoccidiorida</taxon>
        <taxon>Eimeriorina</taxon>
        <taxon>Eimeriidae</taxon>
        <taxon>Eimeria</taxon>
    </lineage>
</organism>
<sequence length="366" mass="40146">MDADRFSSFFGGAAIFNIPGRTFPVEVEFARCLPDDYVDAAVQKCLSIHCSTPCGGRSEEAGAGEEEGGGDILLFMTGQDDIEMSCILLATRLEQLGERAPPLTILPIYSQLPADLQAKIFEPSKFRKVIVATNIAETSLTVDGVRYVVDCGLCKLKVFNPSIGMDCLQVTPISQANANQRKGRAGRTGPGKCFRLYTETAFVREMLPLTVPEVQRTNLSNVVLLLKSIGVQDLQEFDLIDPPPQDNLMDAMFQLWILGALDNNGGITQIGQKMSAFPLDPPLSKMLLAAAELGGVSELVSIVSLLSVPSIFFVAKEKQQEAESLKEKFFVPESDHLTLLNVFQQWKRAKCNAQWCLKHFVQPKVG</sequence>
<comment type="similarity">
    <text evidence="8">Belongs to the DEAD box helicase family. DEAH subfamily. PRP16 sub-subfamily.</text>
</comment>
<keyword evidence="3" id="KW-0547">Nucleotide-binding</keyword>
<dbReference type="SUPFAM" id="SSF52540">
    <property type="entry name" value="P-loop containing nucleoside triphosphate hydrolases"/>
    <property type="match status" value="1"/>
</dbReference>
<keyword evidence="4" id="KW-0378">Hydrolase</keyword>
<dbReference type="VEuPathDB" id="ToxoDB:EBH_0065790"/>
<keyword evidence="5 11" id="KW-0347">Helicase</keyword>
<dbReference type="EMBL" id="HG711762">
    <property type="protein sequence ID" value="CDJ49591.1"/>
    <property type="molecule type" value="Genomic_DNA"/>
</dbReference>
<reference evidence="11" key="1">
    <citation type="submission" date="2013-10" db="EMBL/GenBank/DDBJ databases">
        <title>Genomic analysis of the causative agents of coccidiosis in chickens.</title>
        <authorList>
            <person name="Reid A.J."/>
            <person name="Blake D."/>
            <person name="Billington K."/>
            <person name="Browne H."/>
            <person name="Dunn M."/>
            <person name="Hung S."/>
            <person name="Kawahara F."/>
            <person name="Miranda-Saavedra D."/>
            <person name="Mourier T."/>
            <person name="Nagra H."/>
            <person name="Otto T.D."/>
            <person name="Rawlings N."/>
            <person name="Sanchez A."/>
            <person name="Sanders M."/>
            <person name="Subramaniam C."/>
            <person name="Tay Y."/>
            <person name="Dear P."/>
            <person name="Doerig C."/>
            <person name="Gruber A."/>
            <person name="Parkinson J."/>
            <person name="Shirley M."/>
            <person name="Wan K.L."/>
            <person name="Berriman M."/>
            <person name="Tomley F."/>
            <person name="Pain A."/>
        </authorList>
    </citation>
    <scope>NUCLEOTIDE SEQUENCE [LARGE SCALE GENOMIC DNA]</scope>
    <source>
        <strain evidence="11">Houghton</strain>
    </source>
</reference>
<protein>
    <recommendedName>
        <fullName evidence="1">RNA helicase</fullName>
        <ecNumber evidence="1">3.6.4.13</ecNumber>
    </recommendedName>
</protein>
<dbReference type="PANTHER" id="PTHR18934:SF91">
    <property type="entry name" value="PRE-MRNA-SPLICING FACTOR ATP-DEPENDENT RNA HELICASE PRP16"/>
    <property type="match status" value="1"/>
</dbReference>
<dbReference type="Gene3D" id="1.20.120.1080">
    <property type="match status" value="1"/>
</dbReference>
<dbReference type="Pfam" id="PF04408">
    <property type="entry name" value="WHD_HA2"/>
    <property type="match status" value="1"/>
</dbReference>
<dbReference type="FunFam" id="3.40.50.300:FF:000007">
    <property type="entry name" value="Pre-mRNA-splicing factor ATP-dependent RNA helicase"/>
    <property type="match status" value="1"/>
</dbReference>
<keyword evidence="12" id="KW-1185">Reference proteome</keyword>
<evidence type="ECO:0000256" key="7">
    <source>
        <dbReference type="ARBA" id="ARBA00023187"/>
    </source>
</evidence>
<evidence type="ECO:0000256" key="6">
    <source>
        <dbReference type="ARBA" id="ARBA00022840"/>
    </source>
</evidence>
<keyword evidence="6" id="KW-0067">ATP-binding</keyword>
<evidence type="ECO:0000256" key="2">
    <source>
        <dbReference type="ARBA" id="ARBA00022664"/>
    </source>
</evidence>
<dbReference type="GO" id="GO:0003724">
    <property type="term" value="F:RNA helicase activity"/>
    <property type="evidence" value="ECO:0007669"/>
    <property type="project" value="UniProtKB-EC"/>
</dbReference>
<dbReference type="GO" id="GO:0008380">
    <property type="term" value="P:RNA splicing"/>
    <property type="evidence" value="ECO:0007669"/>
    <property type="project" value="UniProtKB-KW"/>
</dbReference>
<gene>
    <name evidence="11" type="ORF">EBH_0065790</name>
</gene>
<dbReference type="SMART" id="SM00847">
    <property type="entry name" value="HA2"/>
    <property type="match status" value="1"/>
</dbReference>
<accession>U6LHE2</accession>
<dbReference type="CDD" id="cd18791">
    <property type="entry name" value="SF2_C_RHA"/>
    <property type="match status" value="1"/>
</dbReference>
<dbReference type="InterPro" id="IPR001650">
    <property type="entry name" value="Helicase_C-like"/>
</dbReference>
<dbReference type="GO" id="GO:0005524">
    <property type="term" value="F:ATP binding"/>
    <property type="evidence" value="ECO:0007669"/>
    <property type="project" value="UniProtKB-KW"/>
</dbReference>
<evidence type="ECO:0000259" key="10">
    <source>
        <dbReference type="PROSITE" id="PS51194"/>
    </source>
</evidence>
<dbReference type="AlphaFoldDB" id="U6LHE2"/>
<dbReference type="InterPro" id="IPR007502">
    <property type="entry name" value="Helicase-assoc_dom"/>
</dbReference>
<comment type="catalytic activity">
    <reaction evidence="9">
        <text>ATP + H2O = ADP + phosphate + H(+)</text>
        <dbReference type="Rhea" id="RHEA:13065"/>
        <dbReference type="ChEBI" id="CHEBI:15377"/>
        <dbReference type="ChEBI" id="CHEBI:15378"/>
        <dbReference type="ChEBI" id="CHEBI:30616"/>
        <dbReference type="ChEBI" id="CHEBI:43474"/>
        <dbReference type="ChEBI" id="CHEBI:456216"/>
        <dbReference type="EC" id="3.6.4.13"/>
    </reaction>
</comment>
<dbReference type="Pfam" id="PF21010">
    <property type="entry name" value="HA2_C"/>
    <property type="match status" value="1"/>
</dbReference>
<dbReference type="InterPro" id="IPR027417">
    <property type="entry name" value="P-loop_NTPase"/>
</dbReference>
<dbReference type="Proteomes" id="UP000030750">
    <property type="component" value="Unassembled WGS sequence"/>
</dbReference>
<dbReference type="EC" id="3.6.4.13" evidence="1"/>
<reference evidence="11" key="2">
    <citation type="submission" date="2013-10" db="EMBL/GenBank/DDBJ databases">
        <authorList>
            <person name="Aslett M."/>
        </authorList>
    </citation>
    <scope>NUCLEOTIDE SEQUENCE [LARGE SCALE GENOMIC DNA]</scope>
    <source>
        <strain evidence="11">Houghton</strain>
    </source>
</reference>